<sequence>MLAEKPLSSGHLNGVNGVNGVNGQYKRSSLSNVIKPCFASREEAGELLAILLKYYAQKENTIVLSIKPTATLLAYELAKELKLPLDLFLIRTLKIDGLTIGAITDRTDNPLQNEQIIRGCDITQQQLSEIVNQERIQLETLKHQFNPPNYPLSNSENATVLLATDGIQTGQNARCAIRLLKSMGYRGRIVLVAGVIGSDAQKIFMREADEVIAVKGPQNVGLVSSWYQNEEPTNEQIKQALLKAKE</sequence>
<evidence type="ECO:0000313" key="2">
    <source>
        <dbReference type="Proteomes" id="UP000789706"/>
    </source>
</evidence>
<dbReference type="Gene3D" id="3.30.1310.20">
    <property type="entry name" value="PRTase-like"/>
    <property type="match status" value="1"/>
</dbReference>
<evidence type="ECO:0000313" key="1">
    <source>
        <dbReference type="EMBL" id="CAG8533213.1"/>
    </source>
</evidence>
<name>A0A9N9AJI4_9GLOM</name>
<dbReference type="Gene3D" id="3.40.50.2020">
    <property type="match status" value="1"/>
</dbReference>
<dbReference type="SUPFAM" id="SSF53271">
    <property type="entry name" value="PRTase-like"/>
    <property type="match status" value="1"/>
</dbReference>
<dbReference type="Proteomes" id="UP000789706">
    <property type="component" value="Unassembled WGS sequence"/>
</dbReference>
<dbReference type="AlphaFoldDB" id="A0A9N9AJI4"/>
<dbReference type="OrthoDB" id="5779169at2759"/>
<dbReference type="InterPro" id="IPR029057">
    <property type="entry name" value="PRTase-like"/>
</dbReference>
<protein>
    <submittedName>
        <fullName evidence="1">161_t:CDS:1</fullName>
    </submittedName>
</protein>
<gene>
    <name evidence="1" type="ORF">DEBURN_LOCUS6243</name>
</gene>
<reference evidence="1" key="1">
    <citation type="submission" date="2021-06" db="EMBL/GenBank/DDBJ databases">
        <authorList>
            <person name="Kallberg Y."/>
            <person name="Tangrot J."/>
            <person name="Rosling A."/>
        </authorList>
    </citation>
    <scope>NUCLEOTIDE SEQUENCE</scope>
    <source>
        <strain evidence="1">AZ414A</strain>
    </source>
</reference>
<proteinExistence type="predicted"/>
<organism evidence="1 2">
    <name type="scientific">Diversispora eburnea</name>
    <dbReference type="NCBI Taxonomy" id="1213867"/>
    <lineage>
        <taxon>Eukaryota</taxon>
        <taxon>Fungi</taxon>
        <taxon>Fungi incertae sedis</taxon>
        <taxon>Mucoromycota</taxon>
        <taxon>Glomeromycotina</taxon>
        <taxon>Glomeromycetes</taxon>
        <taxon>Diversisporales</taxon>
        <taxon>Diversisporaceae</taxon>
        <taxon>Diversispora</taxon>
    </lineage>
</organism>
<keyword evidence="2" id="KW-1185">Reference proteome</keyword>
<accession>A0A9N9AJI4</accession>
<comment type="caution">
    <text evidence="1">The sequence shown here is derived from an EMBL/GenBank/DDBJ whole genome shotgun (WGS) entry which is preliminary data.</text>
</comment>
<dbReference type="EMBL" id="CAJVPK010000624">
    <property type="protein sequence ID" value="CAG8533213.1"/>
    <property type="molecule type" value="Genomic_DNA"/>
</dbReference>